<dbReference type="RefSeq" id="WP_048718743.1">
    <property type="nucleotide sequence ID" value="NZ_CAKOCJ010000038.1"/>
</dbReference>
<evidence type="ECO:0000313" key="2">
    <source>
        <dbReference type="Proteomes" id="UP001260773"/>
    </source>
</evidence>
<comment type="caution">
    <text evidence="1">The sequence shown here is derived from an EMBL/GenBank/DDBJ whole genome shotgun (WGS) entry which is preliminary data.</text>
</comment>
<name>A0A2N8PXR9_ENTAV</name>
<reference evidence="1" key="1">
    <citation type="submission" date="2023-03" db="EMBL/GenBank/DDBJ databases">
        <authorList>
            <person name="Shen W."/>
            <person name="Cai J."/>
        </authorList>
    </citation>
    <scope>NUCLEOTIDE SEQUENCE</scope>
    <source>
        <strain evidence="1">P33-2</strain>
    </source>
</reference>
<evidence type="ECO:0000313" key="1">
    <source>
        <dbReference type="EMBL" id="MDT2400820.1"/>
    </source>
</evidence>
<dbReference type="EMBL" id="JARPWH010000001">
    <property type="protein sequence ID" value="MDT2400820.1"/>
    <property type="molecule type" value="Genomic_DNA"/>
</dbReference>
<accession>A0A2N8PXR9</accession>
<sequence length="238" mass="28051">MDNFEYLDDKQWSPLWERYLANALAFDPSLAHEINCIIPIPQKTGVLIFTDDHIYFSKVSAIATLHRFSLKHSFPEYRVLSLCLKETGCFGKYKFPWVCPYFCLFPLEGKDQTTWINPYKISSIFKRQGQHYAEMTNGLHLILPVQRRRVISRAELACLILATMRRGFFHFVIPGYMPLDYLYFPNTAFADTLRAQSKLKKFRTALGELNHLYNRTYSLYHCEELIDDPRDIDEIDWV</sequence>
<gene>
    <name evidence="1" type="ORF">P7D43_00430</name>
</gene>
<protein>
    <submittedName>
        <fullName evidence="1">Uncharacterized protein</fullName>
    </submittedName>
</protein>
<proteinExistence type="predicted"/>
<dbReference type="Proteomes" id="UP001260773">
    <property type="component" value="Unassembled WGS sequence"/>
</dbReference>
<organism evidence="1 2">
    <name type="scientific">Enterococcus avium</name>
    <name type="common">Streptococcus avium</name>
    <dbReference type="NCBI Taxonomy" id="33945"/>
    <lineage>
        <taxon>Bacteria</taxon>
        <taxon>Bacillati</taxon>
        <taxon>Bacillota</taxon>
        <taxon>Bacilli</taxon>
        <taxon>Lactobacillales</taxon>
        <taxon>Enterococcaceae</taxon>
        <taxon>Enterococcus</taxon>
    </lineage>
</organism>
<dbReference type="AlphaFoldDB" id="A0A2N8PXR9"/>